<organism evidence="2 3">
    <name type="scientific">Mycena indigotica</name>
    <dbReference type="NCBI Taxonomy" id="2126181"/>
    <lineage>
        <taxon>Eukaryota</taxon>
        <taxon>Fungi</taxon>
        <taxon>Dikarya</taxon>
        <taxon>Basidiomycota</taxon>
        <taxon>Agaricomycotina</taxon>
        <taxon>Agaricomycetes</taxon>
        <taxon>Agaricomycetidae</taxon>
        <taxon>Agaricales</taxon>
        <taxon>Marasmiineae</taxon>
        <taxon>Mycenaceae</taxon>
        <taxon>Mycena</taxon>
    </lineage>
</organism>
<keyword evidence="1" id="KW-0472">Membrane</keyword>
<evidence type="ECO:0000313" key="3">
    <source>
        <dbReference type="Proteomes" id="UP000636479"/>
    </source>
</evidence>
<dbReference type="GeneID" id="59349606"/>
<dbReference type="OrthoDB" id="10643435at2759"/>
<reference evidence="2" key="1">
    <citation type="submission" date="2020-05" db="EMBL/GenBank/DDBJ databases">
        <title>Mycena genomes resolve the evolution of fungal bioluminescence.</title>
        <authorList>
            <person name="Tsai I.J."/>
        </authorList>
    </citation>
    <scope>NUCLEOTIDE SEQUENCE</scope>
    <source>
        <strain evidence="2">171206Taipei</strain>
    </source>
</reference>
<keyword evidence="1" id="KW-1133">Transmembrane helix</keyword>
<dbReference type="Proteomes" id="UP000636479">
    <property type="component" value="Unassembled WGS sequence"/>
</dbReference>
<comment type="caution">
    <text evidence="2">The sequence shown here is derived from an EMBL/GenBank/DDBJ whole genome shotgun (WGS) entry which is preliminary data.</text>
</comment>
<keyword evidence="3" id="KW-1185">Reference proteome</keyword>
<dbReference type="RefSeq" id="XP_037216484.1">
    <property type="nucleotide sequence ID" value="XM_037367090.1"/>
</dbReference>
<dbReference type="AlphaFoldDB" id="A0A8H6SAG9"/>
<dbReference type="EMBL" id="JACAZF010000009">
    <property type="protein sequence ID" value="KAF7295121.1"/>
    <property type="molecule type" value="Genomic_DNA"/>
</dbReference>
<sequence>MALQTETSSSSTSDNIISSPPLILAFVAVAGLGFAIAIFICWRRWRPSQFSQEVIIRPTLESPKIWDLWSPLPSASIAPTWKGIQPMVVTRWHSPYSVDTASYRRLMLRSHQPQPRRLQVAVLIVLPLPNASDEILEYSIGSCSVICE</sequence>
<gene>
    <name evidence="2" type="ORF">MIND_01050600</name>
</gene>
<evidence type="ECO:0000256" key="1">
    <source>
        <dbReference type="SAM" id="Phobius"/>
    </source>
</evidence>
<proteinExistence type="predicted"/>
<name>A0A8H6SAG9_9AGAR</name>
<evidence type="ECO:0000313" key="2">
    <source>
        <dbReference type="EMBL" id="KAF7295121.1"/>
    </source>
</evidence>
<keyword evidence="1" id="KW-0812">Transmembrane</keyword>
<accession>A0A8H6SAG9</accession>
<feature type="transmembrane region" description="Helical" evidence="1">
    <location>
        <begin position="22"/>
        <end position="42"/>
    </location>
</feature>
<protein>
    <submittedName>
        <fullName evidence="2">Uncharacterized protein</fullName>
    </submittedName>
</protein>